<feature type="binding site" evidence="8">
    <location>
        <begin position="182"/>
        <end position="185"/>
    </location>
    <ligand>
        <name>ATP</name>
        <dbReference type="ChEBI" id="CHEBI:30616"/>
    </ligand>
</feature>
<dbReference type="Gene3D" id="3.30.470.20">
    <property type="entry name" value="ATP-grasp fold, B domain"/>
    <property type="match status" value="1"/>
</dbReference>
<dbReference type="EMBL" id="FOTJ01000001">
    <property type="protein sequence ID" value="SFL10960.1"/>
    <property type="molecule type" value="Genomic_DNA"/>
</dbReference>
<dbReference type="SUPFAM" id="SSF56059">
    <property type="entry name" value="Glutathione synthetase ATP-binding domain-like"/>
    <property type="match status" value="1"/>
</dbReference>
<evidence type="ECO:0000313" key="11">
    <source>
        <dbReference type="EMBL" id="SFL10960.1"/>
    </source>
</evidence>
<comment type="pathway">
    <text evidence="8 9">Purine metabolism; IMP biosynthesis via de novo pathway; 5-amino-1-(5-phospho-D-ribosyl)imidazole-4-carboxylate from 5-amino-1-(5-phospho-D-ribosyl)imidazole (N5-CAIR route): step 1/2.</text>
</comment>
<name>A0A1I4F0V8_9LACT</name>
<dbReference type="GO" id="GO:0006189">
    <property type="term" value="P:'de novo' IMP biosynthetic process"/>
    <property type="evidence" value="ECO:0007669"/>
    <property type="project" value="UniProtKB-UniRule"/>
</dbReference>
<accession>A0A1I4F0V8</accession>
<reference evidence="11 12" key="1">
    <citation type="submission" date="2016-10" db="EMBL/GenBank/DDBJ databases">
        <authorList>
            <person name="de Groot N.N."/>
        </authorList>
    </citation>
    <scope>NUCLEOTIDE SEQUENCE [LARGE SCALE GENOMIC DNA]</scope>
    <source>
        <strain evidence="11 12">M79</strain>
    </source>
</reference>
<organism evidence="11 12">
    <name type="scientific">Lactococcus garvieae</name>
    <dbReference type="NCBI Taxonomy" id="1363"/>
    <lineage>
        <taxon>Bacteria</taxon>
        <taxon>Bacillati</taxon>
        <taxon>Bacillota</taxon>
        <taxon>Bacilli</taxon>
        <taxon>Lactobacillales</taxon>
        <taxon>Streptococcaceae</taxon>
        <taxon>Lactococcus</taxon>
    </lineage>
</organism>
<evidence type="ECO:0000256" key="2">
    <source>
        <dbReference type="ARBA" id="ARBA00001946"/>
    </source>
</evidence>
<dbReference type="Gene3D" id="3.40.50.20">
    <property type="match status" value="1"/>
</dbReference>
<comment type="catalytic activity">
    <reaction evidence="8 9">
        <text>5-amino-1-(5-phospho-beta-D-ribosyl)imidazole + hydrogencarbonate + ATP = 5-carboxyamino-1-(5-phospho-D-ribosyl)imidazole + ADP + phosphate + 2 H(+)</text>
        <dbReference type="Rhea" id="RHEA:19317"/>
        <dbReference type="ChEBI" id="CHEBI:15378"/>
        <dbReference type="ChEBI" id="CHEBI:17544"/>
        <dbReference type="ChEBI" id="CHEBI:30616"/>
        <dbReference type="ChEBI" id="CHEBI:43474"/>
        <dbReference type="ChEBI" id="CHEBI:58730"/>
        <dbReference type="ChEBI" id="CHEBI:137981"/>
        <dbReference type="ChEBI" id="CHEBI:456216"/>
        <dbReference type="EC" id="6.3.4.18"/>
    </reaction>
</comment>
<dbReference type="GO" id="GO:0005829">
    <property type="term" value="C:cytosol"/>
    <property type="evidence" value="ECO:0007669"/>
    <property type="project" value="TreeGrafter"/>
</dbReference>
<dbReference type="UniPathway" id="UPA00074">
    <property type="reaction ID" value="UER00942"/>
</dbReference>
<evidence type="ECO:0000256" key="6">
    <source>
        <dbReference type="ARBA" id="ARBA00022840"/>
    </source>
</evidence>
<dbReference type="NCBIfam" id="NF004675">
    <property type="entry name" value="PRK06019.1-1"/>
    <property type="match status" value="1"/>
</dbReference>
<dbReference type="InterPro" id="IPR011761">
    <property type="entry name" value="ATP-grasp"/>
</dbReference>
<evidence type="ECO:0000256" key="7">
    <source>
        <dbReference type="ARBA" id="ARBA00023211"/>
    </source>
</evidence>
<dbReference type="RefSeq" id="WP_074750104.1">
    <property type="nucleotide sequence ID" value="NZ_CAXVJC010000006.1"/>
</dbReference>
<dbReference type="AlphaFoldDB" id="A0A1I4F0V8"/>
<dbReference type="Pfam" id="PF22660">
    <property type="entry name" value="RS_preATP-grasp-like"/>
    <property type="match status" value="1"/>
</dbReference>
<keyword evidence="6 8" id="KW-0067">ATP-binding</keyword>
<dbReference type="EC" id="6.3.4.18" evidence="8 9"/>
<feature type="binding site" evidence="8">
    <location>
        <position position="110"/>
    </location>
    <ligand>
        <name>ATP</name>
        <dbReference type="ChEBI" id="CHEBI:30616"/>
    </ligand>
</feature>
<comment type="cofactor">
    <cofactor evidence="1">
        <name>Mn(2+)</name>
        <dbReference type="ChEBI" id="CHEBI:29035"/>
    </cofactor>
</comment>
<dbReference type="PROSITE" id="PS50975">
    <property type="entry name" value="ATP_GRASP"/>
    <property type="match status" value="1"/>
</dbReference>
<evidence type="ECO:0000256" key="9">
    <source>
        <dbReference type="RuleBase" id="RU361200"/>
    </source>
</evidence>
<dbReference type="NCBIfam" id="TIGR01161">
    <property type="entry name" value="purK"/>
    <property type="match status" value="1"/>
</dbReference>
<dbReference type="InterPro" id="IPR005875">
    <property type="entry name" value="PurK"/>
</dbReference>
<dbReference type="PANTHER" id="PTHR11609:SF5">
    <property type="entry name" value="PHOSPHORIBOSYLAMINOIMIDAZOLE CARBOXYLASE"/>
    <property type="match status" value="1"/>
</dbReference>
<dbReference type="GO" id="GO:0005524">
    <property type="term" value="F:ATP binding"/>
    <property type="evidence" value="ECO:0007669"/>
    <property type="project" value="UniProtKB-UniRule"/>
</dbReference>
<feature type="domain" description="ATP-grasp" evidence="10">
    <location>
        <begin position="114"/>
        <end position="296"/>
    </location>
</feature>
<keyword evidence="3 8" id="KW-0436">Ligase</keyword>
<feature type="binding site" evidence="8">
    <location>
        <begin position="266"/>
        <end position="267"/>
    </location>
    <ligand>
        <name>ATP</name>
        <dbReference type="ChEBI" id="CHEBI:30616"/>
    </ligand>
</feature>
<feature type="binding site" evidence="8">
    <location>
        <position position="147"/>
    </location>
    <ligand>
        <name>ATP</name>
        <dbReference type="ChEBI" id="CHEBI:30616"/>
    </ligand>
</feature>
<dbReference type="InterPro" id="IPR011054">
    <property type="entry name" value="Rudment_hybrid_motif"/>
</dbReference>
<dbReference type="SUPFAM" id="SSF52440">
    <property type="entry name" value="PreATP-grasp domain"/>
    <property type="match status" value="1"/>
</dbReference>
<proteinExistence type="inferred from homology"/>
<dbReference type="InterPro" id="IPR003135">
    <property type="entry name" value="ATP-grasp_carboxylate-amine"/>
</dbReference>
<comment type="function">
    <text evidence="8">Catalyzes the ATP-dependent conversion of 5-aminoimidazole ribonucleotide (AIR) and HCO(3)(-) to N5-carboxyaminoimidazole ribonucleotide (N5-CAIR).</text>
</comment>
<dbReference type="Pfam" id="PF02222">
    <property type="entry name" value="ATP-grasp"/>
    <property type="match status" value="1"/>
</dbReference>
<dbReference type="Proteomes" id="UP000181969">
    <property type="component" value="Unassembled WGS sequence"/>
</dbReference>
<feature type="binding site" evidence="8">
    <location>
        <position position="212"/>
    </location>
    <ligand>
        <name>ATP</name>
        <dbReference type="ChEBI" id="CHEBI:30616"/>
    </ligand>
</feature>
<evidence type="ECO:0000256" key="1">
    <source>
        <dbReference type="ARBA" id="ARBA00001936"/>
    </source>
</evidence>
<evidence type="ECO:0000256" key="5">
    <source>
        <dbReference type="ARBA" id="ARBA00022755"/>
    </source>
</evidence>
<comment type="similarity">
    <text evidence="8 9">Belongs to the PurK/PurT family.</text>
</comment>
<evidence type="ECO:0000256" key="3">
    <source>
        <dbReference type="ARBA" id="ARBA00022598"/>
    </source>
</evidence>
<keyword evidence="4 8" id="KW-0547">Nucleotide-binding</keyword>
<dbReference type="NCBIfam" id="NF004679">
    <property type="entry name" value="PRK06019.1-5"/>
    <property type="match status" value="1"/>
</dbReference>
<dbReference type="InterPro" id="IPR040686">
    <property type="entry name" value="PurK_C"/>
</dbReference>
<keyword evidence="5 8" id="KW-0658">Purine biosynthesis</keyword>
<dbReference type="SUPFAM" id="SSF51246">
    <property type="entry name" value="Rudiment single hybrid motif"/>
    <property type="match status" value="1"/>
</dbReference>
<dbReference type="Gene3D" id="3.30.1490.20">
    <property type="entry name" value="ATP-grasp fold, A domain"/>
    <property type="match status" value="1"/>
</dbReference>
<dbReference type="GO" id="GO:0004638">
    <property type="term" value="F:phosphoribosylaminoimidazole carboxylase activity"/>
    <property type="evidence" value="ECO:0007669"/>
    <property type="project" value="InterPro"/>
</dbReference>
<dbReference type="OrthoDB" id="9804625at2"/>
<feature type="binding site" evidence="8">
    <location>
        <begin position="152"/>
        <end position="158"/>
    </location>
    <ligand>
        <name>ATP</name>
        <dbReference type="ChEBI" id="CHEBI:30616"/>
    </ligand>
</feature>
<dbReference type="InterPro" id="IPR013815">
    <property type="entry name" value="ATP_grasp_subdomain_1"/>
</dbReference>
<dbReference type="Pfam" id="PF17769">
    <property type="entry name" value="PurK_C"/>
    <property type="match status" value="1"/>
</dbReference>
<comment type="subunit">
    <text evidence="8 9">Homodimer.</text>
</comment>
<evidence type="ECO:0000313" key="12">
    <source>
        <dbReference type="Proteomes" id="UP000181969"/>
    </source>
</evidence>
<dbReference type="GO" id="GO:0034028">
    <property type="term" value="F:5-(carboxyamino)imidazole ribonucleotide synthase activity"/>
    <property type="evidence" value="ECO:0007669"/>
    <property type="project" value="UniProtKB-UniRule"/>
</dbReference>
<evidence type="ECO:0000256" key="8">
    <source>
        <dbReference type="HAMAP-Rule" id="MF_01928"/>
    </source>
</evidence>
<dbReference type="HAMAP" id="MF_01928">
    <property type="entry name" value="PurK"/>
    <property type="match status" value="1"/>
</dbReference>
<sequence length="372" mass="41688">MAYNKNMQHKKKTIGIIGGGQLGQMMAISAQYMGHKVITLDPNPNCSAAKCSDELIIAEYDDVDALLKLAYACDLITYEFENVSASALHQLDACVAIPQGIRLLEITQNRRLEKEFLEQCGVKIAPWQRVENAQDLPEQVTKKQVLKTTTGGYDGHGQVVLKSDEDLLEAMKLAERAECVLEDFVDFDCEISLIISGNGQDFVTFPLCQNEHINNILHRTIAPAPLALEVSEKAKNLALDIAKELQLAGTLCVEMFLTASGEIYVNELAPRPHNSGHYTIEACDFSQFDLHIKGILGEELPQPRLLKKAIMLNILGQDVPQMERLAHERPEWHIHDYGKLEAKVDRKMGHVTILTDDFSKSLKEISRLKIWE</sequence>
<dbReference type="InterPro" id="IPR054350">
    <property type="entry name" value="PurT/PurK_preATP-grasp"/>
</dbReference>
<dbReference type="PANTHER" id="PTHR11609">
    <property type="entry name" value="PURINE BIOSYNTHESIS PROTEIN 6/7, PUR6/7"/>
    <property type="match status" value="1"/>
</dbReference>
<comment type="cofactor">
    <cofactor evidence="2">
        <name>Mg(2+)</name>
        <dbReference type="ChEBI" id="CHEBI:18420"/>
    </cofactor>
</comment>
<feature type="binding site" evidence="8">
    <location>
        <position position="190"/>
    </location>
    <ligand>
        <name>ATP</name>
        <dbReference type="ChEBI" id="CHEBI:30616"/>
    </ligand>
</feature>
<keyword evidence="7" id="KW-0464">Manganese</keyword>
<dbReference type="FunFam" id="3.40.50.20:FF:000016">
    <property type="entry name" value="N5-carboxyaminoimidazole ribonucleotide synthase"/>
    <property type="match status" value="1"/>
</dbReference>
<comment type="function">
    <text evidence="9">Catalyzes the ATP-dependent conversion of 5-aminoimidazole ribonucleotide (AIR) and HCO(3)- to N5-carboxyaminoimidazole ribonucleotide (N5-CAIR).</text>
</comment>
<protein>
    <recommendedName>
        <fullName evidence="8 9">N5-carboxyaminoimidazole ribonucleotide synthase</fullName>
        <shortName evidence="8 9">N5-CAIR synthase</shortName>
        <ecNumber evidence="8 9">6.3.4.18</ecNumber>
    </recommendedName>
    <alternativeName>
        <fullName evidence="8 9">5-(carboxyamino)imidazole ribonucleotide synthetase</fullName>
    </alternativeName>
</protein>
<dbReference type="InterPro" id="IPR016185">
    <property type="entry name" value="PreATP-grasp_dom_sf"/>
</dbReference>
<evidence type="ECO:0000259" key="10">
    <source>
        <dbReference type="PROSITE" id="PS50975"/>
    </source>
</evidence>
<dbReference type="GO" id="GO:0046872">
    <property type="term" value="F:metal ion binding"/>
    <property type="evidence" value="ECO:0007669"/>
    <property type="project" value="InterPro"/>
</dbReference>
<gene>
    <name evidence="8 9" type="primary">purK</name>
    <name evidence="11" type="ORF">SAMN05216438_101305</name>
</gene>
<evidence type="ECO:0000256" key="4">
    <source>
        <dbReference type="ARBA" id="ARBA00022741"/>
    </source>
</evidence>